<dbReference type="EMBL" id="CACRUP010000013">
    <property type="protein sequence ID" value="VYT91763.1"/>
    <property type="molecule type" value="Genomic_DNA"/>
</dbReference>
<name>A0A6N3AM07_9FIRM</name>
<protein>
    <submittedName>
        <fullName evidence="2">Uncharacterized protein</fullName>
    </submittedName>
</protein>
<keyword evidence="1" id="KW-0472">Membrane</keyword>
<keyword evidence="1" id="KW-1133">Transmembrane helix</keyword>
<dbReference type="AlphaFoldDB" id="A0A6N3AM07"/>
<evidence type="ECO:0000256" key="1">
    <source>
        <dbReference type="SAM" id="Phobius"/>
    </source>
</evidence>
<gene>
    <name evidence="2" type="ORF">PGLFYP46_01399</name>
</gene>
<organism evidence="2">
    <name type="scientific">Peptoniphilus gorbachii</name>
    <dbReference type="NCBI Taxonomy" id="411567"/>
    <lineage>
        <taxon>Bacteria</taxon>
        <taxon>Bacillati</taxon>
        <taxon>Bacillota</taxon>
        <taxon>Tissierellia</taxon>
        <taxon>Tissierellales</taxon>
        <taxon>Peptoniphilaceae</taxon>
        <taxon>Peptoniphilus</taxon>
    </lineage>
</organism>
<keyword evidence="1" id="KW-0812">Transmembrane</keyword>
<feature type="transmembrane region" description="Helical" evidence="1">
    <location>
        <begin position="20"/>
        <end position="40"/>
    </location>
</feature>
<evidence type="ECO:0000313" key="2">
    <source>
        <dbReference type="EMBL" id="VYT91763.1"/>
    </source>
</evidence>
<proteinExistence type="predicted"/>
<accession>A0A6N3AM07</accession>
<sequence>MIKKDLRNNYLIMKDKNKTFLFLTLIILLNFLLLPIDSYFQNNYIYRLLNLKDKKSLIFEDKKTFYLYNTSDEINIFEFRIRDKKIYNSISSFDKKELDNLKKDNNFMLILSHLNLQSYLENNLQEGSLITLFFLNKKLNTNNYCNSYINGWDFIIIDKAKNKLTLVNYVKSRVNLSILKDMPDYTSGISLYFFIICYY</sequence>
<reference evidence="2" key="1">
    <citation type="submission" date="2019-11" db="EMBL/GenBank/DDBJ databases">
        <authorList>
            <person name="Feng L."/>
        </authorList>
    </citation>
    <scope>NUCLEOTIDE SEQUENCE</scope>
    <source>
        <strain evidence="2">PgorbachiiLFYP46</strain>
    </source>
</reference>